<dbReference type="RefSeq" id="WP_085229925.1">
    <property type="nucleotide sequence ID" value="NZ_BSQD01000015.1"/>
</dbReference>
<evidence type="ECO:0000256" key="1">
    <source>
        <dbReference type="SAM" id="SignalP"/>
    </source>
</evidence>
<sequence length="120" mass="13104">MKKLVRALACCALISSLAACVVTRPPRSSAPAAARPSARELGAQRYRQVNERIDYLNRRIDARVDSGAYPPPDAAPLHHRLDVIRREARDMASQHGGGVSEEEQRVLNHELDNAARAIGG</sequence>
<dbReference type="GeneID" id="95550022"/>
<proteinExistence type="predicted"/>
<evidence type="ECO:0000313" key="2">
    <source>
        <dbReference type="EMBL" id="SMF72507.1"/>
    </source>
</evidence>
<dbReference type="EMBL" id="FXAH01000017">
    <property type="protein sequence ID" value="SMF72507.1"/>
    <property type="molecule type" value="Genomic_DNA"/>
</dbReference>
<dbReference type="PROSITE" id="PS51257">
    <property type="entry name" value="PROKAR_LIPOPROTEIN"/>
    <property type="match status" value="1"/>
</dbReference>
<keyword evidence="3" id="KW-1185">Reference proteome</keyword>
<gene>
    <name evidence="2" type="ORF">SAMN06295900_1178</name>
</gene>
<protein>
    <recommendedName>
        <fullName evidence="4">Lipoprotein</fullName>
    </recommendedName>
</protein>
<dbReference type="STRING" id="28094.SAMN06295900_1178"/>
<organism evidence="2 3">
    <name type="scientific">Trinickia caryophylli</name>
    <name type="common">Paraburkholderia caryophylli</name>
    <dbReference type="NCBI Taxonomy" id="28094"/>
    <lineage>
        <taxon>Bacteria</taxon>
        <taxon>Pseudomonadati</taxon>
        <taxon>Pseudomonadota</taxon>
        <taxon>Betaproteobacteria</taxon>
        <taxon>Burkholderiales</taxon>
        <taxon>Burkholderiaceae</taxon>
        <taxon>Trinickia</taxon>
    </lineage>
</organism>
<dbReference type="Proteomes" id="UP000192911">
    <property type="component" value="Unassembled WGS sequence"/>
</dbReference>
<dbReference type="AlphaFoldDB" id="A0A1X7GPZ7"/>
<evidence type="ECO:0008006" key="4">
    <source>
        <dbReference type="Google" id="ProtNLM"/>
    </source>
</evidence>
<feature type="chain" id="PRO_5012462777" description="Lipoprotein" evidence="1">
    <location>
        <begin position="19"/>
        <end position="120"/>
    </location>
</feature>
<keyword evidence="1" id="KW-0732">Signal</keyword>
<feature type="signal peptide" evidence="1">
    <location>
        <begin position="1"/>
        <end position="18"/>
    </location>
</feature>
<reference evidence="3" key="1">
    <citation type="submission" date="2017-04" db="EMBL/GenBank/DDBJ databases">
        <authorList>
            <person name="Varghese N."/>
            <person name="Submissions S."/>
        </authorList>
    </citation>
    <scope>NUCLEOTIDE SEQUENCE [LARGE SCALE GENOMIC DNA]</scope>
    <source>
        <strain evidence="3">Ballard 720</strain>
    </source>
</reference>
<evidence type="ECO:0000313" key="3">
    <source>
        <dbReference type="Proteomes" id="UP000192911"/>
    </source>
</evidence>
<dbReference type="OrthoDB" id="8926485at2"/>
<name>A0A1X7GPZ7_TRICW</name>
<accession>A0A1X7GPZ7</accession>